<keyword evidence="3" id="KW-1185">Reference proteome</keyword>
<dbReference type="InterPro" id="IPR010981">
    <property type="entry name" value="SinR/SinI_dimer_dom"/>
</dbReference>
<sequence length="44" mass="5162">MEFVMKLDADWVALVKEAKELGLTIEEVRHSIETMKQMNLKERA</sequence>
<organism evidence="2 3">
    <name type="scientific">Halobacillus campisalis</name>
    <dbReference type="NCBI Taxonomy" id="435909"/>
    <lineage>
        <taxon>Bacteria</taxon>
        <taxon>Bacillati</taxon>
        <taxon>Bacillota</taxon>
        <taxon>Bacilli</taxon>
        <taxon>Bacillales</taxon>
        <taxon>Bacillaceae</taxon>
        <taxon>Halobacillus</taxon>
    </lineage>
</organism>
<dbReference type="Pfam" id="PF08671">
    <property type="entry name" value="SinI"/>
    <property type="match status" value="1"/>
</dbReference>
<proteinExistence type="predicted"/>
<keyword evidence="2" id="KW-0238">DNA-binding</keyword>
<accession>A0ABW2K6Y6</accession>
<name>A0ABW2K6Y6_9BACI</name>
<evidence type="ECO:0000259" key="1">
    <source>
        <dbReference type="PROSITE" id="PS51500"/>
    </source>
</evidence>
<dbReference type="PROSITE" id="PS51500">
    <property type="entry name" value="SIN"/>
    <property type="match status" value="1"/>
</dbReference>
<reference evidence="3" key="1">
    <citation type="journal article" date="2019" name="Int. J. Syst. Evol. Microbiol.">
        <title>The Global Catalogue of Microorganisms (GCM) 10K type strain sequencing project: providing services to taxonomists for standard genome sequencing and annotation.</title>
        <authorList>
            <consortium name="The Broad Institute Genomics Platform"/>
            <consortium name="The Broad Institute Genome Sequencing Center for Infectious Disease"/>
            <person name="Wu L."/>
            <person name="Ma J."/>
        </authorList>
    </citation>
    <scope>NUCLEOTIDE SEQUENCE [LARGE SCALE GENOMIC DNA]</scope>
    <source>
        <strain evidence="3">CCUG 73951</strain>
    </source>
</reference>
<evidence type="ECO:0000313" key="3">
    <source>
        <dbReference type="Proteomes" id="UP001596494"/>
    </source>
</evidence>
<comment type="caution">
    <text evidence="2">The sequence shown here is derived from an EMBL/GenBank/DDBJ whole genome shotgun (WGS) entry which is preliminary data.</text>
</comment>
<dbReference type="EMBL" id="JBHTBY010000011">
    <property type="protein sequence ID" value="MFC7321869.1"/>
    <property type="molecule type" value="Genomic_DNA"/>
</dbReference>
<dbReference type="Proteomes" id="UP001596494">
    <property type="component" value="Unassembled WGS sequence"/>
</dbReference>
<dbReference type="InterPro" id="IPR036281">
    <property type="entry name" value="SinR/SinI_dimer_dom_sf"/>
</dbReference>
<protein>
    <submittedName>
        <fullName evidence="2">DNA-binding anti-repressor SinI</fullName>
    </submittedName>
</protein>
<dbReference type="RefSeq" id="WP_289216025.1">
    <property type="nucleotide sequence ID" value="NZ_JAPVRC010000004.1"/>
</dbReference>
<dbReference type="SUPFAM" id="SSF47406">
    <property type="entry name" value="SinR repressor dimerisation domain-like"/>
    <property type="match status" value="1"/>
</dbReference>
<evidence type="ECO:0000313" key="2">
    <source>
        <dbReference type="EMBL" id="MFC7321869.1"/>
    </source>
</evidence>
<gene>
    <name evidence="2" type="primary">sinI</name>
    <name evidence="2" type="ORF">ACFQMN_13355</name>
</gene>
<feature type="domain" description="Sin" evidence="1">
    <location>
        <begin position="1"/>
        <end position="36"/>
    </location>
</feature>
<dbReference type="GO" id="GO:0003677">
    <property type="term" value="F:DNA binding"/>
    <property type="evidence" value="ECO:0007669"/>
    <property type="project" value="UniProtKB-KW"/>
</dbReference>